<evidence type="ECO:0000256" key="1">
    <source>
        <dbReference type="ARBA" id="ARBA00022679"/>
    </source>
</evidence>
<dbReference type="EMBL" id="CAIIXF020000010">
    <property type="protein sequence ID" value="CAH1798101.1"/>
    <property type="molecule type" value="Genomic_DNA"/>
</dbReference>
<evidence type="ECO:0000313" key="10">
    <source>
        <dbReference type="EMBL" id="CAH1798095.1"/>
    </source>
</evidence>
<evidence type="ECO:0000259" key="9">
    <source>
        <dbReference type="PROSITE" id="PS50011"/>
    </source>
</evidence>
<evidence type="ECO:0000313" key="11">
    <source>
        <dbReference type="EMBL" id="CAH1798101.1"/>
    </source>
</evidence>
<evidence type="ECO:0000256" key="8">
    <source>
        <dbReference type="SAM" id="Coils"/>
    </source>
</evidence>
<keyword evidence="4 6" id="KW-0067">ATP-binding</keyword>
<dbReference type="InterPro" id="IPR000719">
    <property type="entry name" value="Prot_kinase_dom"/>
</dbReference>
<dbReference type="PANTHER" id="PTHR43289:SF6">
    <property type="entry name" value="SERINE_THREONINE-PROTEIN KINASE NEKL-3"/>
    <property type="match status" value="1"/>
</dbReference>
<dbReference type="GO" id="GO:0005524">
    <property type="term" value="F:ATP binding"/>
    <property type="evidence" value="ECO:0007669"/>
    <property type="project" value="UniProtKB-UniRule"/>
</dbReference>
<dbReference type="PROSITE" id="PS00108">
    <property type="entry name" value="PROTEIN_KINASE_ST"/>
    <property type="match status" value="1"/>
</dbReference>
<dbReference type="OrthoDB" id="6097776at2759"/>
<accession>A0A8S4Q2M3</accession>
<feature type="binding site" evidence="6">
    <location>
        <position position="242"/>
    </location>
    <ligand>
        <name>ATP</name>
        <dbReference type="ChEBI" id="CHEBI:30616"/>
    </ligand>
</feature>
<dbReference type="Proteomes" id="UP000749559">
    <property type="component" value="Unassembled WGS sequence"/>
</dbReference>
<protein>
    <recommendedName>
        <fullName evidence="5">NEK6-subfamily protein kinase</fullName>
        <ecNumber evidence="5">2.7.11.34</ecNumber>
    </recommendedName>
</protein>
<reference evidence="11" key="1">
    <citation type="submission" date="2022-03" db="EMBL/GenBank/DDBJ databases">
        <authorList>
            <person name="Martin C."/>
        </authorList>
    </citation>
    <scope>NUCLEOTIDE SEQUENCE</scope>
</reference>
<dbReference type="SUPFAM" id="SSF56112">
    <property type="entry name" value="Protein kinase-like (PK-like)"/>
    <property type="match status" value="1"/>
</dbReference>
<dbReference type="InterPro" id="IPR017441">
    <property type="entry name" value="Protein_kinase_ATP_BS"/>
</dbReference>
<keyword evidence="3" id="KW-0418">Kinase</keyword>
<dbReference type="InterPro" id="IPR008271">
    <property type="entry name" value="Ser/Thr_kinase_AS"/>
</dbReference>
<keyword evidence="12" id="KW-1185">Reference proteome</keyword>
<evidence type="ECO:0000256" key="7">
    <source>
        <dbReference type="RuleBase" id="RU000304"/>
    </source>
</evidence>
<dbReference type="Gene3D" id="1.10.510.10">
    <property type="entry name" value="Transferase(Phosphotransferase) domain 1"/>
    <property type="match status" value="1"/>
</dbReference>
<dbReference type="CDD" id="cd00180">
    <property type="entry name" value="PKc"/>
    <property type="match status" value="1"/>
</dbReference>
<keyword evidence="8" id="KW-0175">Coiled coil</keyword>
<dbReference type="AlphaFoldDB" id="A0A8S4Q2M3"/>
<gene>
    <name evidence="10" type="ORF">OFUS_LOCUS22276</name>
    <name evidence="11" type="ORF">OFUS_LOCUS22281</name>
</gene>
<feature type="coiled-coil region" evidence="8">
    <location>
        <begin position="125"/>
        <end position="196"/>
    </location>
</feature>
<comment type="caution">
    <text evidence="11">The sequence shown here is derived from an EMBL/GenBank/DDBJ whole genome shotgun (WGS) entry which is preliminary data.</text>
</comment>
<keyword evidence="1" id="KW-0808">Transferase</keyword>
<dbReference type="GO" id="GO:0004674">
    <property type="term" value="F:protein serine/threonine kinase activity"/>
    <property type="evidence" value="ECO:0007669"/>
    <property type="project" value="UniProtKB-KW"/>
</dbReference>
<dbReference type="Pfam" id="PF00069">
    <property type="entry name" value="Pkinase"/>
    <property type="match status" value="1"/>
</dbReference>
<name>A0A8S4Q2M3_OWEFU</name>
<dbReference type="InterPro" id="IPR011009">
    <property type="entry name" value="Kinase-like_dom_sf"/>
</dbReference>
<evidence type="ECO:0000313" key="12">
    <source>
        <dbReference type="Proteomes" id="UP000749559"/>
    </source>
</evidence>
<evidence type="ECO:0000256" key="6">
    <source>
        <dbReference type="PROSITE-ProRule" id="PRU10141"/>
    </source>
</evidence>
<keyword evidence="7" id="KW-0723">Serine/threonine-protein kinase</keyword>
<proteinExistence type="inferred from homology"/>
<evidence type="ECO:0000256" key="2">
    <source>
        <dbReference type="ARBA" id="ARBA00022741"/>
    </source>
</evidence>
<comment type="similarity">
    <text evidence="7">Belongs to the protein kinase superfamily.</text>
</comment>
<dbReference type="PROSITE" id="PS00107">
    <property type="entry name" value="PROTEIN_KINASE_ATP"/>
    <property type="match status" value="1"/>
</dbReference>
<evidence type="ECO:0000256" key="5">
    <source>
        <dbReference type="ARBA" id="ARBA00039067"/>
    </source>
</evidence>
<dbReference type="SMART" id="SM00220">
    <property type="entry name" value="S_TKc"/>
    <property type="match status" value="1"/>
</dbReference>
<dbReference type="PROSITE" id="PS50011">
    <property type="entry name" value="PROTEIN_KINASE_DOM"/>
    <property type="match status" value="1"/>
</dbReference>
<feature type="domain" description="Protein kinase" evidence="9">
    <location>
        <begin position="214"/>
        <end position="442"/>
    </location>
</feature>
<keyword evidence="2 6" id="KW-0547">Nucleotide-binding</keyword>
<dbReference type="PANTHER" id="PTHR43289">
    <property type="entry name" value="MITOGEN-ACTIVATED PROTEIN KINASE KINASE KINASE 20-RELATED"/>
    <property type="match status" value="1"/>
</dbReference>
<evidence type="ECO:0000256" key="3">
    <source>
        <dbReference type="ARBA" id="ARBA00022777"/>
    </source>
</evidence>
<dbReference type="EMBL" id="CAIIXF020000010">
    <property type="protein sequence ID" value="CAH1798095.1"/>
    <property type="molecule type" value="Genomic_DNA"/>
</dbReference>
<evidence type="ECO:0000256" key="4">
    <source>
        <dbReference type="ARBA" id="ARBA00022840"/>
    </source>
</evidence>
<sequence>MTAENTITNWMQKTLQADNTKVPDIERVFSDSCLKRCQEEVGPVTKTRFGILLRQVFGKVTITRAGRGRQRRYFYKELAWKEYTMNVESQIPVHPQPTPIVWHDTARTELFTSDDTDFSAPHDVVNRIIEDVDDANKDIKIAELEAALQEATATAANNQRELRRAHNKIRDLEASLANEREEKNSLYRALSHLQELPTREALLPYREVELTAFTTPLGILGEGAFGSVKALRDQTGAEIAVKRMASTTDLVREAINLIHLSEIEHVQQLIAIPDSHTLVTEFVHMDKSRRSTLERVLDHQDYYQLNNKDYISQCLCLTTTLMHIHFRGMLHNDIKTNNYCLVTKTEGKLIDFGLSSSLSAPLIFKDGLSSGRDWIAPEIQEGYAASIQSDLYSLGTLFKDIRQRTSVRGLSGLISLLHKRSPADRPSIIQVIDILEKCLSSQ</sequence>
<dbReference type="EC" id="2.7.11.34" evidence="5"/>
<organism evidence="11 12">
    <name type="scientific">Owenia fusiformis</name>
    <name type="common">Polychaete worm</name>
    <dbReference type="NCBI Taxonomy" id="6347"/>
    <lineage>
        <taxon>Eukaryota</taxon>
        <taxon>Metazoa</taxon>
        <taxon>Spiralia</taxon>
        <taxon>Lophotrochozoa</taxon>
        <taxon>Annelida</taxon>
        <taxon>Polychaeta</taxon>
        <taxon>Sedentaria</taxon>
        <taxon>Canalipalpata</taxon>
        <taxon>Sabellida</taxon>
        <taxon>Oweniida</taxon>
        <taxon>Oweniidae</taxon>
        <taxon>Owenia</taxon>
    </lineage>
</organism>